<protein>
    <submittedName>
        <fullName evidence="2">Uncharacterized protein</fullName>
    </submittedName>
</protein>
<dbReference type="EMBL" id="KB604211">
    <property type="protein sequence ID" value="EMP24025.1"/>
    <property type="molecule type" value="Genomic_DNA"/>
</dbReference>
<reference evidence="3" key="1">
    <citation type="journal article" date="2013" name="Nat. Genet.">
        <title>The draft genomes of soft-shell turtle and green sea turtle yield insights into the development and evolution of the turtle-specific body plan.</title>
        <authorList>
            <person name="Wang Z."/>
            <person name="Pascual-Anaya J."/>
            <person name="Zadissa A."/>
            <person name="Li W."/>
            <person name="Niimura Y."/>
            <person name="Huang Z."/>
            <person name="Li C."/>
            <person name="White S."/>
            <person name="Xiong Z."/>
            <person name="Fang D."/>
            <person name="Wang B."/>
            <person name="Ming Y."/>
            <person name="Chen Y."/>
            <person name="Zheng Y."/>
            <person name="Kuraku S."/>
            <person name="Pignatelli M."/>
            <person name="Herrero J."/>
            <person name="Beal K."/>
            <person name="Nozawa M."/>
            <person name="Li Q."/>
            <person name="Wang J."/>
            <person name="Zhang H."/>
            <person name="Yu L."/>
            <person name="Shigenobu S."/>
            <person name="Wang J."/>
            <person name="Liu J."/>
            <person name="Flicek P."/>
            <person name="Searle S."/>
            <person name="Wang J."/>
            <person name="Kuratani S."/>
            <person name="Yin Y."/>
            <person name="Aken B."/>
            <person name="Zhang G."/>
            <person name="Irie N."/>
        </authorList>
    </citation>
    <scope>NUCLEOTIDE SEQUENCE [LARGE SCALE GENOMIC DNA]</scope>
</reference>
<evidence type="ECO:0000256" key="1">
    <source>
        <dbReference type="SAM" id="Coils"/>
    </source>
</evidence>
<name>M7AMS6_CHEMY</name>
<organism evidence="2 3">
    <name type="scientific">Chelonia mydas</name>
    <name type="common">Green sea-turtle</name>
    <name type="synonym">Chelonia agassizi</name>
    <dbReference type="NCBI Taxonomy" id="8469"/>
    <lineage>
        <taxon>Eukaryota</taxon>
        <taxon>Metazoa</taxon>
        <taxon>Chordata</taxon>
        <taxon>Craniata</taxon>
        <taxon>Vertebrata</taxon>
        <taxon>Euteleostomi</taxon>
        <taxon>Archelosauria</taxon>
        <taxon>Testudinata</taxon>
        <taxon>Testudines</taxon>
        <taxon>Cryptodira</taxon>
        <taxon>Durocryptodira</taxon>
        <taxon>Americhelydia</taxon>
        <taxon>Chelonioidea</taxon>
        <taxon>Cheloniidae</taxon>
        <taxon>Chelonia</taxon>
    </lineage>
</organism>
<evidence type="ECO:0000313" key="3">
    <source>
        <dbReference type="Proteomes" id="UP000031443"/>
    </source>
</evidence>
<keyword evidence="1" id="KW-0175">Coiled coil</keyword>
<evidence type="ECO:0000313" key="2">
    <source>
        <dbReference type="EMBL" id="EMP24025.1"/>
    </source>
</evidence>
<sequence length="156" mass="18457">MASDLKSGVPPRPTSEAVTAEVIRMQKLADKKQREHEKEMLELRLREKTKQKITERKKEAEEREKAVHQRCMEQLQAEREAHQKKLPTFSSKSWKSKRICHSLKLHLPSTIAKIERGFCVIYKDTEDREEFLSTFEHLWSLHKFQMSSECLSCYPD</sequence>
<feature type="coiled-coil region" evidence="1">
    <location>
        <begin position="31"/>
        <end position="92"/>
    </location>
</feature>
<proteinExistence type="predicted"/>
<accession>M7AMS6</accession>
<dbReference type="Proteomes" id="UP000031443">
    <property type="component" value="Unassembled WGS sequence"/>
</dbReference>
<keyword evidence="3" id="KW-1185">Reference proteome</keyword>
<dbReference type="AlphaFoldDB" id="M7AMS6"/>
<gene>
    <name evidence="2" type="ORF">UY3_18969</name>
</gene>